<dbReference type="SUPFAM" id="SSF57997">
    <property type="entry name" value="Tropomyosin"/>
    <property type="match status" value="1"/>
</dbReference>
<evidence type="ECO:0000313" key="7">
    <source>
        <dbReference type="Proteomes" id="UP001159405"/>
    </source>
</evidence>
<evidence type="ECO:0000256" key="2">
    <source>
        <dbReference type="ARBA" id="ARBA00022840"/>
    </source>
</evidence>
<dbReference type="Gene3D" id="1.10.510.10">
    <property type="entry name" value="Transferase(Phosphotransferase) domain 1"/>
    <property type="match status" value="1"/>
</dbReference>
<protein>
    <recommendedName>
        <fullName evidence="5">Protein kinase domain-containing protein</fullName>
    </recommendedName>
</protein>
<evidence type="ECO:0000259" key="5">
    <source>
        <dbReference type="PROSITE" id="PS50011"/>
    </source>
</evidence>
<feature type="domain" description="Protein kinase" evidence="5">
    <location>
        <begin position="206"/>
        <end position="510"/>
    </location>
</feature>
<evidence type="ECO:0000256" key="4">
    <source>
        <dbReference type="SAM" id="MobiDB-lite"/>
    </source>
</evidence>
<dbReference type="InterPro" id="IPR011009">
    <property type="entry name" value="Kinase-like_dom_sf"/>
</dbReference>
<evidence type="ECO:0000313" key="6">
    <source>
        <dbReference type="EMBL" id="CAH3180101.1"/>
    </source>
</evidence>
<dbReference type="PANTHER" id="PTHR44329:SF298">
    <property type="entry name" value="MIXED LINEAGE KINASE DOMAIN-LIKE PROTEIN"/>
    <property type="match status" value="1"/>
</dbReference>
<dbReference type="InterPro" id="IPR051681">
    <property type="entry name" value="Ser/Thr_Kinases-Pseudokinases"/>
</dbReference>
<gene>
    <name evidence="6" type="ORF">PLOB_00022734</name>
</gene>
<reference evidence="6 7" key="1">
    <citation type="submission" date="2022-05" db="EMBL/GenBank/DDBJ databases">
        <authorList>
            <consortium name="Genoscope - CEA"/>
            <person name="William W."/>
        </authorList>
    </citation>
    <scope>NUCLEOTIDE SEQUENCE [LARGE SCALE GENOMIC DNA]</scope>
</reference>
<evidence type="ECO:0000256" key="3">
    <source>
        <dbReference type="PROSITE-ProRule" id="PRU10141"/>
    </source>
</evidence>
<dbReference type="PROSITE" id="PS00107">
    <property type="entry name" value="PROTEIN_KINASE_ATP"/>
    <property type="match status" value="1"/>
</dbReference>
<comment type="caution">
    <text evidence="6">The sequence shown here is derived from an EMBL/GenBank/DDBJ whole genome shotgun (WGS) entry which is preliminary data.</text>
</comment>
<keyword evidence="1 3" id="KW-0547">Nucleotide-binding</keyword>
<proteinExistence type="predicted"/>
<dbReference type="EMBL" id="CALNXK010000269">
    <property type="protein sequence ID" value="CAH3180101.1"/>
    <property type="molecule type" value="Genomic_DNA"/>
</dbReference>
<dbReference type="PANTHER" id="PTHR44329">
    <property type="entry name" value="SERINE/THREONINE-PROTEIN KINASE TNNI3K-RELATED"/>
    <property type="match status" value="1"/>
</dbReference>
<feature type="binding site" evidence="3">
    <location>
        <position position="233"/>
    </location>
    <ligand>
        <name>ATP</name>
        <dbReference type="ChEBI" id="CHEBI:30616"/>
    </ligand>
</feature>
<keyword evidence="7" id="KW-1185">Reference proteome</keyword>
<evidence type="ECO:0000256" key="1">
    <source>
        <dbReference type="ARBA" id="ARBA00022741"/>
    </source>
</evidence>
<name>A0ABN8RL46_9CNID</name>
<dbReference type="SUPFAM" id="SSF56112">
    <property type="entry name" value="Protein kinase-like (PK-like)"/>
    <property type="match status" value="1"/>
</dbReference>
<dbReference type="Gene3D" id="3.30.200.20">
    <property type="entry name" value="Phosphorylase Kinase, domain 1"/>
    <property type="match status" value="1"/>
</dbReference>
<sequence length="510" mass="60461">MQQREQDLQRKLRVVKERYQDSQSHLTDIEQHEQNMQRLLRELQEREKKSQRQLMEFQQREKNMQRLLRELQEREENSQRQLREFQQREENSQRQLREFQQREENSQRQLREFQQREENSQRQLREFQQREENSQRQLREFRQREENSQRQLVELQLQLREIGQQLTNCRGQVSELQLSLSTAQETINQLRNQETRDWVIPRDEIQITGKYLGRGGWGIVNEGTYCGCSVAVKQIHELILSRHNINLFEREMNIASKCRHPHLLQFIGATKDEGTPLFVTELMEKSLRTLLEQRQLSETEIAVISLDVARALNYLHRKKPEPIIHRDVSSANVLLWRQGDQWRGKVSDYGTANFMQQTMTVAPGAMIYSGPEALTSNQTIKVSFMTLTHASYRSWFLLSIVIVVDHGRSGRYLPFLAVILPQRPYLAHCLKLTKSIGEHRNLVDVYSFGALLCEMCIRQLPDPQRRNEQVVLVTNGVFRGLVWRCMQREPGARPTMQEIIDELKDFDPTS</sequence>
<dbReference type="InterPro" id="IPR000719">
    <property type="entry name" value="Prot_kinase_dom"/>
</dbReference>
<dbReference type="Proteomes" id="UP001159405">
    <property type="component" value="Unassembled WGS sequence"/>
</dbReference>
<accession>A0ABN8RL46</accession>
<dbReference type="PROSITE" id="PS00109">
    <property type="entry name" value="PROTEIN_KINASE_TYR"/>
    <property type="match status" value="1"/>
</dbReference>
<dbReference type="InterPro" id="IPR017441">
    <property type="entry name" value="Protein_kinase_ATP_BS"/>
</dbReference>
<feature type="region of interest" description="Disordered" evidence="4">
    <location>
        <begin position="121"/>
        <end position="143"/>
    </location>
</feature>
<dbReference type="InterPro" id="IPR008266">
    <property type="entry name" value="Tyr_kinase_AS"/>
</dbReference>
<keyword evidence="2 3" id="KW-0067">ATP-binding</keyword>
<dbReference type="Pfam" id="PF00069">
    <property type="entry name" value="Pkinase"/>
    <property type="match status" value="1"/>
</dbReference>
<organism evidence="6 7">
    <name type="scientific">Porites lobata</name>
    <dbReference type="NCBI Taxonomy" id="104759"/>
    <lineage>
        <taxon>Eukaryota</taxon>
        <taxon>Metazoa</taxon>
        <taxon>Cnidaria</taxon>
        <taxon>Anthozoa</taxon>
        <taxon>Hexacorallia</taxon>
        <taxon>Scleractinia</taxon>
        <taxon>Fungiina</taxon>
        <taxon>Poritidae</taxon>
        <taxon>Porites</taxon>
    </lineage>
</organism>
<dbReference type="PROSITE" id="PS50011">
    <property type="entry name" value="PROTEIN_KINASE_DOM"/>
    <property type="match status" value="1"/>
</dbReference>